<dbReference type="InterPro" id="IPR000679">
    <property type="entry name" value="Znf_GATA"/>
</dbReference>
<dbReference type="InterPro" id="IPR031052">
    <property type="entry name" value="FHY3/FAR1"/>
</dbReference>
<evidence type="ECO:0000256" key="4">
    <source>
        <dbReference type="ARBA" id="ARBA00022833"/>
    </source>
</evidence>
<dbReference type="GO" id="GO:0005634">
    <property type="term" value="C:nucleus"/>
    <property type="evidence" value="ECO:0007669"/>
    <property type="project" value="UniProtKB-SubCell"/>
</dbReference>
<keyword evidence="6" id="KW-0539">Nucleus</keyword>
<protein>
    <recommendedName>
        <fullName evidence="6">Protein FAR1-RELATED SEQUENCE</fullName>
    </recommendedName>
</protein>
<evidence type="ECO:0000256" key="3">
    <source>
        <dbReference type="ARBA" id="ARBA00022771"/>
    </source>
</evidence>
<dbReference type="EMBL" id="CM000128">
    <property type="protein sequence ID" value="EEC74634.1"/>
    <property type="molecule type" value="Genomic_DNA"/>
</dbReference>
<name>B8APN8_ORYSI</name>
<comment type="function">
    <text evidence="6">Putative transcription activator involved in regulating light control of development.</text>
</comment>
<dbReference type="InterPro" id="IPR004330">
    <property type="entry name" value="FAR1_DNA_bnd_dom"/>
</dbReference>
<dbReference type="HOGENOM" id="CLU_008459_12_2_1"/>
<dbReference type="InterPro" id="IPR006564">
    <property type="entry name" value="Znf_PMZ"/>
</dbReference>
<dbReference type="Pfam" id="PF03101">
    <property type="entry name" value="FAR1"/>
    <property type="match status" value="1"/>
</dbReference>
<dbReference type="STRING" id="39946.B8APN8"/>
<evidence type="ECO:0000256" key="6">
    <source>
        <dbReference type="RuleBase" id="RU367018"/>
    </source>
</evidence>
<organism evidence="9 10">
    <name type="scientific">Oryza sativa subsp. indica</name>
    <name type="common">Rice</name>
    <dbReference type="NCBI Taxonomy" id="39946"/>
    <lineage>
        <taxon>Eukaryota</taxon>
        <taxon>Viridiplantae</taxon>
        <taxon>Streptophyta</taxon>
        <taxon>Embryophyta</taxon>
        <taxon>Tracheophyta</taxon>
        <taxon>Spermatophyta</taxon>
        <taxon>Magnoliopsida</taxon>
        <taxon>Liliopsida</taxon>
        <taxon>Poales</taxon>
        <taxon>Poaceae</taxon>
        <taxon>BOP clade</taxon>
        <taxon>Oryzoideae</taxon>
        <taxon>Oryzeae</taxon>
        <taxon>Oryzinae</taxon>
        <taxon>Oryza</taxon>
        <taxon>Oryza sativa</taxon>
    </lineage>
</organism>
<dbReference type="SMART" id="SM00401">
    <property type="entry name" value="ZnF_GATA"/>
    <property type="match status" value="1"/>
</dbReference>
<gene>
    <name evidence="9" type="ORF">OsI_10266</name>
</gene>
<dbReference type="GO" id="GO:0006355">
    <property type="term" value="P:regulation of DNA-templated transcription"/>
    <property type="evidence" value="ECO:0007669"/>
    <property type="project" value="UniProtKB-UniRule"/>
</dbReference>
<feature type="region of interest" description="Disordered" evidence="7">
    <location>
        <begin position="1"/>
        <end position="20"/>
    </location>
</feature>
<feature type="compositionally biased region" description="Polar residues" evidence="7">
    <location>
        <begin position="457"/>
        <end position="476"/>
    </location>
</feature>
<feature type="region of interest" description="Disordered" evidence="7">
    <location>
        <begin position="457"/>
        <end position="483"/>
    </location>
</feature>
<dbReference type="SUPFAM" id="SSF57716">
    <property type="entry name" value="Glucocorticoid receptor-like (DNA-binding domain)"/>
    <property type="match status" value="1"/>
</dbReference>
<comment type="similarity">
    <text evidence="1 6">Belongs to the FHY3/FAR1 family.</text>
</comment>
<comment type="subcellular location">
    <subcellularLocation>
        <location evidence="6">Nucleus</location>
    </subcellularLocation>
</comment>
<keyword evidence="2 6" id="KW-0479">Metal-binding</keyword>
<dbReference type="GO" id="GO:0043565">
    <property type="term" value="F:sequence-specific DNA binding"/>
    <property type="evidence" value="ECO:0007669"/>
    <property type="project" value="InterPro"/>
</dbReference>
<dbReference type="Gramene" id="BGIOSGA011986-TA">
    <property type="protein sequence ID" value="BGIOSGA011986-PA"/>
    <property type="gene ID" value="BGIOSGA011986"/>
</dbReference>
<dbReference type="AlphaFoldDB" id="B8APN8"/>
<evidence type="ECO:0000313" key="9">
    <source>
        <dbReference type="EMBL" id="EEC74634.1"/>
    </source>
</evidence>
<evidence type="ECO:0000259" key="8">
    <source>
        <dbReference type="PROSITE" id="PS50966"/>
    </source>
</evidence>
<dbReference type="PANTHER" id="PTHR31669">
    <property type="entry name" value="PROTEIN FAR1-RELATED SEQUENCE 10-RELATED"/>
    <property type="match status" value="1"/>
</dbReference>
<evidence type="ECO:0000256" key="2">
    <source>
        <dbReference type="ARBA" id="ARBA00022723"/>
    </source>
</evidence>
<evidence type="ECO:0000256" key="5">
    <source>
        <dbReference type="PROSITE-ProRule" id="PRU00325"/>
    </source>
</evidence>
<evidence type="ECO:0000256" key="1">
    <source>
        <dbReference type="ARBA" id="ARBA00005889"/>
    </source>
</evidence>
<dbReference type="OMA" id="HIFMANM"/>
<dbReference type="PROSITE" id="PS50966">
    <property type="entry name" value="ZF_SWIM"/>
    <property type="match status" value="1"/>
</dbReference>
<dbReference type="InterPro" id="IPR007527">
    <property type="entry name" value="Znf_SWIM"/>
</dbReference>
<dbReference type="Pfam" id="PF04434">
    <property type="entry name" value="SWIM"/>
    <property type="match status" value="1"/>
</dbReference>
<feature type="domain" description="SWIM-type" evidence="8">
    <location>
        <begin position="359"/>
        <end position="406"/>
    </location>
</feature>
<dbReference type="Proteomes" id="UP000007015">
    <property type="component" value="Chromosome 3"/>
</dbReference>
<keyword evidence="10" id="KW-1185">Reference proteome</keyword>
<sequence length="512" mass="57758">MQFEDGGDVHVGAGEGEDGGRVTVDELTRCLRCGISANATPHMRRGPEGRRTLCNACGIAWAKGKVRKVIDSDTPMDNAMFAQMVPELSMEFDDEDKAYEFYNRYAGHVGFSVRKSSSDKSAENITRSRTFVCSREGFRKDKKGAKEVKRPRPETRIGCPARMSIKITSDGKYRISEFVPDHNHQPAPPSTMHMLRSQRVLTELQTTEADSLEDSATPSRFSSCSLVKQAEVITHTNFLPAEYRCSLCSKRKKNMQPDIKSSLQSESVRNALKKSLSPQFDLLSFFKHYERMLDEFRYAELQADFHASQSFPRIPPSKMLRQAANMYTPVVFEIFRREFEMFVDSVIYSCGEDGNAFEYRVAVTDRPGEHYVRFDSGDLSVVCSCKKFEAMGIQCCHVLKVLDFRNIKELPQKYFMKRWKKAVKSASTGNQELLNGGVSQIPSSYLNVPVPFIDPQHVQSNNELNHDTSVSNSHQQALHGGAQGSQGYAPLAGIQQQQFIGNFRLNHETGFL</sequence>
<reference evidence="9 10" key="1">
    <citation type="journal article" date="2005" name="PLoS Biol.">
        <title>The genomes of Oryza sativa: a history of duplications.</title>
        <authorList>
            <person name="Yu J."/>
            <person name="Wang J."/>
            <person name="Lin W."/>
            <person name="Li S."/>
            <person name="Li H."/>
            <person name="Zhou J."/>
            <person name="Ni P."/>
            <person name="Dong W."/>
            <person name="Hu S."/>
            <person name="Zeng C."/>
            <person name="Zhang J."/>
            <person name="Zhang Y."/>
            <person name="Li R."/>
            <person name="Xu Z."/>
            <person name="Li S."/>
            <person name="Li X."/>
            <person name="Zheng H."/>
            <person name="Cong L."/>
            <person name="Lin L."/>
            <person name="Yin J."/>
            <person name="Geng J."/>
            <person name="Li G."/>
            <person name="Shi J."/>
            <person name="Liu J."/>
            <person name="Lv H."/>
            <person name="Li J."/>
            <person name="Wang J."/>
            <person name="Deng Y."/>
            <person name="Ran L."/>
            <person name="Shi X."/>
            <person name="Wang X."/>
            <person name="Wu Q."/>
            <person name="Li C."/>
            <person name="Ren X."/>
            <person name="Wang J."/>
            <person name="Wang X."/>
            <person name="Li D."/>
            <person name="Liu D."/>
            <person name="Zhang X."/>
            <person name="Ji Z."/>
            <person name="Zhao W."/>
            <person name="Sun Y."/>
            <person name="Zhang Z."/>
            <person name="Bao J."/>
            <person name="Han Y."/>
            <person name="Dong L."/>
            <person name="Ji J."/>
            <person name="Chen P."/>
            <person name="Wu S."/>
            <person name="Liu J."/>
            <person name="Xiao Y."/>
            <person name="Bu D."/>
            <person name="Tan J."/>
            <person name="Yang L."/>
            <person name="Ye C."/>
            <person name="Zhang J."/>
            <person name="Xu J."/>
            <person name="Zhou Y."/>
            <person name="Yu Y."/>
            <person name="Zhang B."/>
            <person name="Zhuang S."/>
            <person name="Wei H."/>
            <person name="Liu B."/>
            <person name="Lei M."/>
            <person name="Yu H."/>
            <person name="Li Y."/>
            <person name="Xu H."/>
            <person name="Wei S."/>
            <person name="He X."/>
            <person name="Fang L."/>
            <person name="Zhang Z."/>
            <person name="Zhang Y."/>
            <person name="Huang X."/>
            <person name="Su Z."/>
            <person name="Tong W."/>
            <person name="Li J."/>
            <person name="Tong Z."/>
            <person name="Li S."/>
            <person name="Ye J."/>
            <person name="Wang L."/>
            <person name="Fang L."/>
            <person name="Lei T."/>
            <person name="Chen C."/>
            <person name="Chen H."/>
            <person name="Xu Z."/>
            <person name="Li H."/>
            <person name="Huang H."/>
            <person name="Zhang F."/>
            <person name="Xu H."/>
            <person name="Li N."/>
            <person name="Zhao C."/>
            <person name="Li S."/>
            <person name="Dong L."/>
            <person name="Huang Y."/>
            <person name="Li L."/>
            <person name="Xi Y."/>
            <person name="Qi Q."/>
            <person name="Li W."/>
            <person name="Zhang B."/>
            <person name="Hu W."/>
            <person name="Zhang Y."/>
            <person name="Tian X."/>
            <person name="Jiao Y."/>
            <person name="Liang X."/>
            <person name="Jin J."/>
            <person name="Gao L."/>
            <person name="Zheng W."/>
            <person name="Hao B."/>
            <person name="Liu S."/>
            <person name="Wang W."/>
            <person name="Yuan L."/>
            <person name="Cao M."/>
            <person name="McDermott J."/>
            <person name="Samudrala R."/>
            <person name="Wang J."/>
            <person name="Wong G.K."/>
            <person name="Yang H."/>
        </authorList>
    </citation>
    <scope>NUCLEOTIDE SEQUENCE [LARGE SCALE GENOMIC DNA]</scope>
    <source>
        <strain evidence="10">cv. 93-11</strain>
    </source>
</reference>
<dbReference type="PANTHER" id="PTHR31669:SF277">
    <property type="entry name" value="PROTEIN FAR1-RELATED SEQUENCE"/>
    <property type="match status" value="1"/>
</dbReference>
<dbReference type="SMART" id="SM00575">
    <property type="entry name" value="ZnF_PMZ"/>
    <property type="match status" value="1"/>
</dbReference>
<dbReference type="Pfam" id="PF00320">
    <property type="entry name" value="GATA"/>
    <property type="match status" value="1"/>
</dbReference>
<dbReference type="Gene3D" id="3.30.50.10">
    <property type="entry name" value="Erythroid Transcription Factor GATA-1, subunit A"/>
    <property type="match status" value="1"/>
</dbReference>
<evidence type="ECO:0000256" key="7">
    <source>
        <dbReference type="SAM" id="MobiDB-lite"/>
    </source>
</evidence>
<keyword evidence="3 5" id="KW-0863">Zinc-finger</keyword>
<evidence type="ECO:0000313" key="10">
    <source>
        <dbReference type="Proteomes" id="UP000007015"/>
    </source>
</evidence>
<keyword evidence="4 6" id="KW-0862">Zinc</keyword>
<proteinExistence type="inferred from homology"/>
<accession>B8APN8</accession>
<dbReference type="InterPro" id="IPR013088">
    <property type="entry name" value="Znf_NHR/GATA"/>
</dbReference>
<dbReference type="GO" id="GO:0008270">
    <property type="term" value="F:zinc ion binding"/>
    <property type="evidence" value="ECO:0007669"/>
    <property type="project" value="UniProtKB-UniRule"/>
</dbReference>